<dbReference type="PROSITE" id="PS00012">
    <property type="entry name" value="PHOSPHOPANTETHEINE"/>
    <property type="match status" value="6"/>
</dbReference>
<dbReference type="InterPro" id="IPR010060">
    <property type="entry name" value="NRPS_synth"/>
</dbReference>
<dbReference type="CDD" id="cd19543">
    <property type="entry name" value="DCL_NRPS"/>
    <property type="match status" value="1"/>
</dbReference>
<dbReference type="NCBIfam" id="TIGR01746">
    <property type="entry name" value="Thioester-redct"/>
    <property type="match status" value="1"/>
</dbReference>
<dbReference type="NCBIfam" id="TIGR01733">
    <property type="entry name" value="AA-adenyl-dom"/>
    <property type="match status" value="5"/>
</dbReference>
<dbReference type="InterPro" id="IPR001242">
    <property type="entry name" value="Condensation_dom"/>
</dbReference>
<dbReference type="Pfam" id="PF08659">
    <property type="entry name" value="KR"/>
    <property type="match status" value="1"/>
</dbReference>
<dbReference type="Pfam" id="PF00698">
    <property type="entry name" value="Acyl_transf_1"/>
    <property type="match status" value="1"/>
</dbReference>
<dbReference type="InterPro" id="IPR013120">
    <property type="entry name" value="FAR_NAD-bd"/>
</dbReference>
<sequence length="7729" mass="843739">GVRPDAVVGHSVGEYVAACVAGVFNLDDALKLLAARARLMQALPTGGAMAAVFAGEARVAQALAGHDRLAIAAVNGAENVVISGDETALNHVLDELQAENIGHRRLSVSHAFHSPLMEPMLAEFAKIAAEIHYHAPSLPLISNVTGRLIGEDIATPAYWVEHIRRPVRFADSIDTLHDRHCQLFLELGPHPVLLGMTRHSCPDAILIPSLRQQTADDEQFLRSLGDLFVQGVAIDWNAVYPKQTYQPLHLPTYPFQRQRFWVDSNRELPSAPSSRLVTLLQSGNADALTQYLQTQQALSADELKLLPKLSGLLIRQHRDATVNTDGLCYRPIWQEQARNAEPAMPPAGAQNRPWLIFSSGDESELAQSLQNLGQPCIRATAGNAYAQTASDAWTVAADSADDYCRLLEATQPQTIAYVWPSELTAHYGEDALMQTILLARAAAGLQSLTKLWLITRDATNAGDRAPSSPFPSLLSGLGRSLFLEYPNLKGGMIDLEADETPALLRELLDSEDEDAISLRVGKRYVARLEAFQPTVAAPSRFKADAAYLITGGLGALGLKTARFLAENGAGQLILLGRKGANENTRETLDFIEHLGTQVRVVQADSGDETAMSELFKQLAAGNFRLKGIIHAAGVLGSCALSELDRACLHQVLAPKVRGAWTLHRLSLDLELDFFVLYSSISSILGTAQLAHYTAANGFLDGLAEYRRGLGLPALSINWGPWQSGGMIDGETARRIADSGFHTLSAPIALDLFGRLLAAGQTRVAVLDADWPRLKSLYEVRGRQPLLALLGQNTTGTATVLNGLQDRSAQRIGKEHLSEEELLAALFGEVLGLDSVSVDDSFFALGGDSLLATQLVSRVREAFALELPTKMLFDAPTVAQLLMCLRDLRGARAPLTALPRPERLPLSYAQQRLWFIHRLEGPGSTYNIPIALRLTGHLDADALDSALLDLLARHEALRTRFPEFDGIAAQEIVPVADIAARLTRCQVTKAELAASLQQAAETALDITVDLPFRAWLFSSAAGEQVLLLLVHHIAADGASMAVLSNDLSSAYAARCLQQAPQWPDLPIQYADYALWQRQVLGAVDDPTSPMAQQLAFWQQALRGLPDELNLPTDRPRPLVSSYRGGALPIHLSAELHRDLLALAQAEQASLFMLLQATLAALLSRLGAGEDIAIGAPIAGRTDQAIEGLIGFFINTLVLRTDLSRRPSLRTLLQRVRAFDLDAYAHQDLPFELLVDALQPTRSMARHPLFQVMLILQNTAKPRMDLPGLTVSLEPLAHTGAKFDLTVDLTEQFGENGEPLGLSGELEFSSDLFDASTIELLIQRWLRLIEQAVAEPDAPLYRCDILTPDERHTLLEAFNPIALPTPAATLPELFEAQASSNPAATALVFADYELSYAELNARANRLAHALIEQGAGPESLIGLCLDRSFELIISLLAVLKSGAAYLPLDPEYPMARIEAMLKDAAPLLVITATKMADILPESCARLLLDDPATLVDLAMKPRTNPTDTDRLMPLDPRHPAYVIFTSGSTGRPKGIAICHSALSAFLASIKSAVHCDAADRFLSVTTIAFDIAVLELFLPLSQGACVLLTARSESKDIPAFAQFFARHRPTLMQATPSHWRALLEALPDIEPQLQAICGGEPLPLDLAQALLAKTRSLVNLYGPTEATVWATQQAITESTLALQRTPLVDIGTPLDRYRIYLLDATLEPVPVGVAGELYIAGAGLARGYLNRPALTAERFVADPFSPMSGARMYRSGDLARWRDDGNLEFLGRADSQVKIRGFRIEPGEIEAVLLALPGVAQAAVVARDDGLGLQLVAYWVPSASSDASDASAETLRPALAAQLPDYMLPSAFVVLDALPLTPNGKLDRRALPAPERGGAVFVPPSSQEETLLAALFGEVLGLDRVSVADSFFALGGHSLLATRLVSRVREAFALELPIRALFEAPTVAQLAGRLRDLRSARLPLQALPRPERLPLSYAQQRLWFIHRLEGPGSNYNIPIALRLSGHLDADAFDSALLDLLARHEALRTRFPEFDGIAAQEIVPVSELTSLLTRCPVTEAELAVQLQQAADTALDITVDLPFRAWLFSSTPLSTGSLANEEQVLLMLVHHIAADGASMAVLADDLTLAYSSRCMQQAPAWPDLTIQYADYALWQRQSLGAVDDPSSPMAQQLAFWQQALRGLPDELNLPTDRPRPLVSSYRGGALPIHLSAELHRNLLALAQTEQASLFMLLQATLAALLSRLGAGEDIAIGAPIAGRTDQAIEGLIGFFVNALVLRTDLSGRPSLRTVLQRVRAFDLDAYAHQDLPFELLVDALQPTRSMARHPLFQVMLALQNTARPRMDLPGLNVAMEPLARTGAKFDLLVSLAEQYDADGEPLGLWGELEFSSDLFDTDTVEHLSRRWLSLIEQAVAEPDAPLYQCALLTPEERHALLEGFNATARPIPDATLPALFEAQAASNPAATALVFGDQELSYGELNTRANRLAHALIAQGAGPESLIGLYLDRSFELVISLLAVLKSGAAYLPLDPEHPTARIEAMLEDATPLRVITTAALADNLPADCPRIVLDKLTDLAQRQENNPSDADRLAPLTPLHPAYVIFTSGSTGKPKGVLIAHHALVNHMRWMQHAYPVVPQDRVLGRTAPTFDASVWELWLPLLSGATQVLISTQQLHDAQLLFEQLDRQQVHVAQFVPSLLASFLSEYDLKPQALRQVFSGGEALSTELTRRLTEQWQVEVINLYGPTETTIQVTHYAAQDNALNGSTTPIGAPIWNTRIYLLDQALEPVPVGVAGELYIAGAGLARGYLNRPALTAERFVADPFSPLVGARMYRSGDLARWRDDGNLEFLGRADSQVKIRGFRIEPGEIEALLLALPGVAQAAVIARDDGLGLQLVAYWVPSALSNASAETLRPALAAQLPDYMLPSAFVALDALPLTPNGKLDRRALPAPERGGVLFVPPSSQEETLLAALFGEVLGLERVSVDDSFFALGGDSILSIQLVSRARRAGLEIRPRDIFERPTVAGLASIARPVANNKPLALFEASGPFTPTPIMARFLAVEGPTKGFYQAMMIQLPAQIEADQLNAILQSTIDHHALLRATFIRNEDGLWQGIVPPPGTVNACTRVQRIDLRAMDSAQRELRLHETVTQAAERLDPADGYLFEALWFSLPEGERLLWIIHHLAVDGVSWRILLSDLAAAWQAVAAQQAIALEAVATPFRIWAQRLHEQALSPTVAAELPAWESILARGVPLLPGIIMDSQRDTTATTQTLLVSLKPALTLALLTEIPAAFHAQINDVLLTALAVAIAAWQPATKPGILIDLEGHGREPFADDLDLSRTVGWFTTLYPVALSLEGIDVDAALRGEADMGLALKLVKEQLRAIPGRGLGFGLLRYLEPSAGQRLASQPSPQLAFNYLGRFAAGDSQDWAIAADGNGLSGGADADMPITHALTVNAVTVDGPEGPTLSAHWSWATRHLDESAVATLAEHWQQALSALVAHSMQAGAGGHSPADFPLLTLSQKQVDELERRYPNLETLWPLSPLQEGLLFHALFDDASPDLYTVQTAIDLSGNLEPERLRNACTALLKRHAVLRTGFVHQGQTPLQVVVPQPPLPWQWLDLSDLEAVQQSQRAQAVAAELRTTRFAIDEPPLIRFTVLKLGQQQHRLLVTNHHLVLDGWSMPILLRELFTLYNDFGSKNTLAPVSGYGDYLAWLQAQHKPQAHAAWQAYLAGLDAPSLIAPDRSSQATIQAPHHWRYSFPEALSQGMNDFARNHGITLNTLFQGAWALLLSRLTGQRDVTFGITVSGRPAELPGVEHMVGLLINTLPLRISLPSDQPLAAWLGALQARQAGLLDYGYLGLTEIQRIAGGFNPLFDTLLVFENYPIDRAAIKQGISDLKVTHIAGHDATHYPLSLMVAPGEQLELRLEFDPALFDDEKGQQLGQRLVRLIEQAVAQPDAPLYRYDMLTPEERHTLLEGFNATAQPIPAATLPELFEMQAARDPAATALIFAGQELSYGELNSRANRLAHALIAQGAGPEALIGLCLERSFELVISLLAVLKSGAAYVPLDPEYPKARLQAMLEDAAPLLVITSTEMAAILPESCARLLLDDPSVQTGLAINPESNPSNADRLTPLSPLHPAYVIFTSGSTGRPKGVIMSQQALVNLLEWQTESSVLGSKLRTLQFTSANFDVSFQEIFGAWKTGSTLVLVPDEVRREPEQLVDLLRSHAIERLFIPIAALNNIAELYANRTLSPLQLKEVICAGEQLKVTPALRRFFDRIDHSQLHNHYGPSESHVVTAFPLDQDSRHWQEMPSIGAPIRNTRIYLLDQTLEPVPVGVAGELYIAGAGLARGYLNRPALTAERFVADPFSPVVGARMYRSGDLARWRDDGNLEFLGRADSQVKIRGFRIEPGEIEALLLALPGVAQAAVVARDDGLGLQLVAYWVPSVSSDASAETLRPALAAQLPDYMLPSAFVALDALPLTPNGKLDRRALPAPERGGAVFVPPSSPEEALLAALFGEVLGLERVSIADSFFALGGHSLLATRLVSRVREAFALELPIRALFEAPTVEQLAGRLRDLRGARLPLQALPRPERLPLSYAQQRLWFIHRLEGPGSNYNIPIALRLSGHLDADAFDSALLDLLARHEALRTRFPEFDGVAAQEIVPVAEFGSLLTRCQVTEAELAVQLQQAADTALDITVDLPFRAWLFSLANEAQVLLMLVHHIAADGASMAVLADDLTLAYSSRCMQQTPRWTDLPIQYADYALWQRQSLGAVHDPKSPMAQQLAFWQQALRGLPDELNLPADRPRPLVGSYRGGALPIHLSAELHRNLLALAQTEQASLFMLLQATLAALLSRLGAGEDIAIGAPIAGRTDQAIEGLIGFFVNALVLRTDLSGRPSLRTVLQRVRAFDLDAYAHQDLPFELLVDALQPTRSMARHPLFQVMLALQNTARPRMDLPGLSVAMEPLARTGAKFDLLVSLAEQYDADGEPLGLWGELEFSSDLFDTSTIELLIQRWLRLIEQAVAEPDAPLYRCALVTPEERHALLEGFNATTRPIPDATLPALFEAQAARDPAATALVFADRELSYGELNAQANRLAHHLQTLGVGPNTLVGICVERSFEMLVGVLAILKAGGAYMPLDPEYPQERLHFMLDDAAVSVLLTQQRLLAALPSNNAYVLCLDRDLPLFADGNRSTPPSRAQADDLAYLIYTSGSTGQPKGVAVTHRNVVRLVRSDDSLSFDSDEVFLQLAPLAFDASTLELWAALLNGGRLVLMPPGQSTLEDIGRHLTRHRVTTLWLTAGLFHLMVDERLEDLTGVRRLFAGGEALSVPHVQKAAAALGANRIINGYGPTENTTFTSCYPVPAADAITTSVPIGKPIANTRTYILDEALQPVPVGVTGELYTGGLGLARAYLNRPALTAERFVADPFSEAPGSRMYRTGDLARWREDGNLEFIGRADGQVKIRGFRIEPGEIESALLGLPQVMQTAVVARDDGLGLQLVAYWVPSEGSDTSAEALRLALSEQLPDYMLPSAFVALAALPLTANGKLDRRALPAPERGGYAFVSPSSPEEAPLAALFGEVLGLDQVSVADSFFALGGHSLLATRLVSRVREVMKVELPIRALFEAPTVAQLARRLRDLRSARLPLKALPRPERLPLSYAQQRLWFIHRMEGPSATYNIPIALRLTGPLNADALERALLDLLTRHEALRTRFPEFEGVAAQQIVPVADIDSLLTRCELSEAELSARLQQAADTALDISVELPFRAWLFCLGNEEQVLLILVHHIAADGSSMAALSDDLTLAYNARCLNQAPAWPNLPLQYADYALWQRQALGSVNDPLSSMAQQLAFWKRALRGLPDELSLPTDRPRPLVSSYCGGALPIHLSAELHRDLLALAQAEQASLFMLLQATLAALLSRLGAGEDIPIGAPIAGRTDKAIEGLIGFFVNTLVLRTDLSGRPSLRTVLQRVRTFDLDAYGHQDLPFELLVDALQPTRSMARHPLFQVMLVLQNTVNARLDLPGINAAVEPLVRTSAKFDLSANLAELYGDNGEPLGVSGELEFSSDLFDAETVERLSRRWLSLIEQAVAQPDAPLHQCDILLPEERCMLLNNQTYVLDNALQPVPVGVVGELYTSDIGYARAYLTNPVLCAERYVADPFSAVPGLRMYRTGDLVRWCKDGNLEFIGHADKPVKSPGFMPIEAAEPKNDFIPSQTPTESALAEIWSEVLHLQQIDRRDNFFELGGHSLLATQVVSRIQRNLGIVMPFRALFENPSLGALAGYLDRQCQTETNDSMPLGVAPPILPVSRDQPLPLSFAQQRLWFIDQIGSGAAYNMSSALRLRGQLNVSALEQSLSEVVRRHESLRTTFDNSAEQPYQHIRAPQPVALPVTDLSHLPDALRRQETRREAQQEAQKLFDLSRDLMLRTRLLRLDEDEHVLLLSLHHIAADGWSNDVLMRELAELYEAFATDKPSALTELPVQYADFAVWQRQWLQGEVLQQQAAFWKKQLQGAPALLVLPTDRPRPPVESFRGGVYPVQLDAKRTAGLRKLSRDADTTLFTTLLAAFQVLLARYSGQDDIVVGSPIANRNCLETEPLIGFFVNTLALRADLSGNPSFSRVLAQVKHTTLLAQDHQDLPFERLVEELQVERNLSYNPVVQIVFALQAAKTTGFALPGLEVSSFEFAEPSVRMDLELHLWEQAEDIIGGCSYAADLFDETTIARLMAHFYTLLDGIIADPERPIHGLALLGESESRQILVDWNRTAADLPKNLCLHQLFEQQAARTPDQAAIVFAGQSLSYRQLDQRANQLAHHLQSLGVVPDSLVGICVERSADMVVGILAIHKAGGAYLPLDPAYPQERLAYMLEDAAAPVLLTQAALLDRLPAHNAKPVYLDSDWPVIDALPTDQPSNTVTADNLAYIIYTSGSTGNPKGVLVEHRGVCSIIQAQIALLEIGTHDRILQFASLSFDAAASEIMMALGSGAALYLGTRETLAPGEPLRRFLTDNAISLATVTPSTLAALPEDSLPALRTLGVAGEACSAELFGQWAKNRRFFNLYGPTEASICATAWRCETITANAPSIGRPLANVLVYILDALQQPAPIGVAGELYIGGVGVARGYLNRPELTEEKFIANPFGAGRLYKTGDLTRWLPDGNIEYLGRIDQQVKIRGFRIEPGEIESVLTQHPAVREAVVLARSDQFGKPRLVAYLLTDGQESPTGALREWLQGKLPDYMVPAAFVRLETWPLTPNGKLDRQGLPEPDMQANDSEYLAPLTLTESALAEVWRKVLNVERVGRQDNFFELGGHSLLLTQLIYHIEAALGVLPSMRDLFSFPTLSAQAAHLDACMQAQGQDGEPIQSVDFAAESQLDPAIWPPTADFARTAEDLHAVLITGASGFLGAYLLDELARQTSAELYCLVRADNAEHGVQRLRLNLERHGLWRDELALRLHPVVGDLEQPRLGLAEDEFDSLAERIDAIYHSGAHDNFLYPYAMLKAANVDGTHELLRLAALVRTKPLHFVSTLSVVSPMVEQVRETDPLAYPEQAGMGYVDTKWVAEQLVQRAAERGMPVTIHRPTHILGVSDRGYTHIDDAWYRRLLNDIQLGTATGDDNADDNLVPVGFVSRAIVHLSLQQASLGKVFHLSNPSYTPRSIYQDVLRERGYSITLLPFGQWLAQLVEAAKTRPDLGLIPLLPMLTAYDTENPAPSVSRHIHYVNTTAGLADSGIVCPEIRHAELRAYFAYLIDEGHFPPPQRPTIKSSD</sequence>
<dbReference type="Pfam" id="PF13193">
    <property type="entry name" value="AMP-binding_C"/>
    <property type="match status" value="5"/>
</dbReference>
<dbReference type="InterPro" id="IPR020806">
    <property type="entry name" value="PKS_PP-bd"/>
</dbReference>
<keyword evidence="6" id="KW-0436">Ligase</keyword>
<dbReference type="FunFam" id="3.40.50.980:FF:000001">
    <property type="entry name" value="Non-ribosomal peptide synthetase"/>
    <property type="match status" value="5"/>
</dbReference>
<dbReference type="SUPFAM" id="SSF56801">
    <property type="entry name" value="Acetyl-CoA synthetase-like"/>
    <property type="match status" value="6"/>
</dbReference>
<dbReference type="NCBIfam" id="NF003417">
    <property type="entry name" value="PRK04813.1"/>
    <property type="match status" value="6"/>
</dbReference>
<dbReference type="GO" id="GO:0047689">
    <property type="term" value="F:aspartate racemase activity"/>
    <property type="evidence" value="ECO:0007669"/>
    <property type="project" value="UniProtKB-EC"/>
</dbReference>
<dbReference type="RefSeq" id="WP_006892902.1">
    <property type="nucleotide sequence ID" value="NZ_JH109153.1"/>
</dbReference>
<dbReference type="SUPFAM" id="SSF51735">
    <property type="entry name" value="NAD(P)-binding Rossmann-fold domains"/>
    <property type="match status" value="3"/>
</dbReference>
<organism evidence="11 12">
    <name type="scientific">Methylobacter tundripaludum (strain ATCC BAA-1195 / DSM 17260 / SV96)</name>
    <dbReference type="NCBI Taxonomy" id="697282"/>
    <lineage>
        <taxon>Bacteria</taxon>
        <taxon>Pseudomonadati</taxon>
        <taxon>Pseudomonadota</taxon>
        <taxon>Gammaproteobacteria</taxon>
        <taxon>Methylococcales</taxon>
        <taxon>Methylococcaceae</taxon>
        <taxon>Methylobacter</taxon>
    </lineage>
</organism>
<dbReference type="GO" id="GO:0043041">
    <property type="term" value="P:amino acid activation for nonribosomal peptide biosynthetic process"/>
    <property type="evidence" value="ECO:0007669"/>
    <property type="project" value="TreeGrafter"/>
</dbReference>
<dbReference type="GO" id="GO:0047879">
    <property type="term" value="F:erythronolide synthase activity"/>
    <property type="evidence" value="ECO:0007669"/>
    <property type="project" value="UniProtKB-EC"/>
</dbReference>
<keyword evidence="11" id="KW-0012">Acyltransferase</keyword>
<dbReference type="SUPFAM" id="SSF47336">
    <property type="entry name" value="ACP-like"/>
    <property type="match status" value="7"/>
</dbReference>
<dbReference type="InterPro" id="IPR025110">
    <property type="entry name" value="AMP-bd_C"/>
</dbReference>
<evidence type="ECO:0000256" key="7">
    <source>
        <dbReference type="ARBA" id="ARBA00022679"/>
    </source>
</evidence>
<dbReference type="eggNOG" id="COG1020">
    <property type="taxonomic scope" value="Bacteria"/>
</dbReference>
<dbReference type="InterPro" id="IPR016035">
    <property type="entry name" value="Acyl_Trfase/lysoPLipase"/>
</dbReference>
<dbReference type="FunFam" id="1.10.1200.10:FF:000016">
    <property type="entry name" value="Non-ribosomal peptide synthase"/>
    <property type="match status" value="4"/>
</dbReference>
<dbReference type="EMBL" id="JH109153">
    <property type="protein sequence ID" value="EGW20564.1"/>
    <property type="molecule type" value="Genomic_DNA"/>
</dbReference>
<dbReference type="InterPro" id="IPR057326">
    <property type="entry name" value="KR_dom"/>
</dbReference>
<feature type="domain" description="Carrier" evidence="10">
    <location>
        <begin position="1881"/>
        <end position="1956"/>
    </location>
</feature>
<dbReference type="Gene3D" id="3.30.559.10">
    <property type="entry name" value="Chloramphenicol acetyltransferase-like domain"/>
    <property type="match status" value="7"/>
</dbReference>
<dbReference type="Gene3D" id="3.40.366.10">
    <property type="entry name" value="Malonyl-Coenzyme A Acyl Carrier Protein, domain 2"/>
    <property type="match status" value="1"/>
</dbReference>
<comment type="cofactor">
    <cofactor evidence="1">
        <name>pantetheine 4'-phosphate</name>
        <dbReference type="ChEBI" id="CHEBI:47942"/>
    </cofactor>
</comment>
<comment type="similarity">
    <text evidence="9">In the C-terminal section; belongs to the NRP synthetase family.</text>
</comment>
<dbReference type="GO" id="GO:0016874">
    <property type="term" value="F:ligase activity"/>
    <property type="evidence" value="ECO:0007669"/>
    <property type="project" value="UniProtKB-KW"/>
</dbReference>
<keyword evidence="12" id="KW-1185">Reference proteome</keyword>
<feature type="domain" description="Carrier" evidence="10">
    <location>
        <begin position="5547"/>
        <end position="5622"/>
    </location>
</feature>
<dbReference type="Gene3D" id="3.30.300.30">
    <property type="match status" value="5"/>
</dbReference>
<dbReference type="GO" id="GO:0072330">
    <property type="term" value="P:monocarboxylic acid biosynthetic process"/>
    <property type="evidence" value="ECO:0007669"/>
    <property type="project" value="UniProtKB-ARBA"/>
</dbReference>
<dbReference type="Gene3D" id="2.30.38.10">
    <property type="entry name" value="Luciferase, Domain 3"/>
    <property type="match status" value="6"/>
</dbReference>
<dbReference type="InterPro" id="IPR000873">
    <property type="entry name" value="AMP-dep_synth/lig_dom"/>
</dbReference>
<dbReference type="Gene3D" id="3.40.50.720">
    <property type="entry name" value="NAD(P)-binding Rossmann-like Domain"/>
    <property type="match status" value="2"/>
</dbReference>
<reference evidence="11 12" key="1">
    <citation type="submission" date="2011-06" db="EMBL/GenBank/DDBJ databases">
        <title>Genomic sequence of Methylobacter tundripaludum SV96.</title>
        <authorList>
            <consortium name="US DOE Joint Genome Institute"/>
            <person name="Lucas S."/>
            <person name="Han J."/>
            <person name="Lapidus A."/>
            <person name="Cheng J.-F."/>
            <person name="Goodwin L."/>
            <person name="Pitluck S."/>
            <person name="Held B."/>
            <person name="Detter J.C."/>
            <person name="Han C."/>
            <person name="Tapia R."/>
            <person name="Land M."/>
            <person name="Hauser L."/>
            <person name="Kyrpides N."/>
            <person name="Ivanova N."/>
            <person name="Ovchinnikova G."/>
            <person name="Pagani I."/>
            <person name="Klotz M.G."/>
            <person name="Dispirito A.A."/>
            <person name="Murrell J.C."/>
            <person name="Dunfield P."/>
            <person name="Kalyuzhnaya M.G."/>
            <person name="Svenning M."/>
            <person name="Trotsenko Y.A."/>
            <person name="Stein L.Y."/>
            <person name="Woyke T."/>
        </authorList>
    </citation>
    <scope>NUCLEOTIDE SEQUENCE [LARGE SCALE GENOMIC DNA]</scope>
    <source>
        <strain evidence="12">ATCC BAA-1195 / DSM 17260 / SV96</strain>
    </source>
</reference>
<feature type="domain" description="Carrier" evidence="10">
    <location>
        <begin position="2950"/>
        <end position="3024"/>
    </location>
</feature>
<dbReference type="InterPro" id="IPR036291">
    <property type="entry name" value="NAD(P)-bd_dom_sf"/>
</dbReference>
<dbReference type="Pfam" id="PF00501">
    <property type="entry name" value="AMP-binding"/>
    <property type="match status" value="5"/>
</dbReference>
<dbReference type="Pfam" id="PF00668">
    <property type="entry name" value="Condensation"/>
    <property type="match status" value="7"/>
</dbReference>
<evidence type="ECO:0000256" key="8">
    <source>
        <dbReference type="ARBA" id="ARBA00022737"/>
    </source>
</evidence>
<evidence type="ECO:0000256" key="6">
    <source>
        <dbReference type="ARBA" id="ARBA00022598"/>
    </source>
</evidence>
<evidence type="ECO:0000313" key="12">
    <source>
        <dbReference type="Proteomes" id="UP000004664"/>
    </source>
</evidence>
<keyword evidence="7 11" id="KW-0808">Transferase</keyword>
<dbReference type="PANTHER" id="PTHR45527:SF1">
    <property type="entry name" value="FATTY ACID SYNTHASE"/>
    <property type="match status" value="1"/>
</dbReference>
<dbReference type="InterPro" id="IPR014043">
    <property type="entry name" value="Acyl_transferase_dom"/>
</dbReference>
<dbReference type="SUPFAM" id="SSF55048">
    <property type="entry name" value="Probable ACP-binding domain of malonyl-CoA ACP transacylase"/>
    <property type="match status" value="1"/>
</dbReference>
<dbReference type="HOGENOM" id="CLU_222792_0_0_6"/>
<dbReference type="InterPro" id="IPR001227">
    <property type="entry name" value="Ac_transferase_dom_sf"/>
</dbReference>
<dbReference type="Proteomes" id="UP000004664">
    <property type="component" value="Unassembled WGS sequence"/>
</dbReference>
<feature type="domain" description="Carrier" evidence="10">
    <location>
        <begin position="813"/>
        <end position="888"/>
    </location>
</feature>
<dbReference type="PANTHER" id="PTHR45527">
    <property type="entry name" value="NONRIBOSOMAL PEPTIDE SYNTHETASE"/>
    <property type="match status" value="1"/>
</dbReference>
<dbReference type="CDD" id="cd08955">
    <property type="entry name" value="KR_2_FAS_SDR_x"/>
    <property type="match status" value="1"/>
</dbReference>
<dbReference type="GO" id="GO:0005829">
    <property type="term" value="C:cytosol"/>
    <property type="evidence" value="ECO:0007669"/>
    <property type="project" value="TreeGrafter"/>
</dbReference>
<dbReference type="CDD" id="cd19531">
    <property type="entry name" value="LCL_NRPS-like"/>
    <property type="match status" value="1"/>
</dbReference>
<dbReference type="CDD" id="cd19540">
    <property type="entry name" value="LCL_NRPS-like"/>
    <property type="match status" value="4"/>
</dbReference>
<keyword evidence="8" id="KW-0677">Repeat</keyword>
<dbReference type="CDD" id="cd19534">
    <property type="entry name" value="E_NRPS"/>
    <property type="match status" value="1"/>
</dbReference>
<dbReference type="CDD" id="cd17651">
    <property type="entry name" value="A_NRPS_VisG_like"/>
    <property type="match status" value="1"/>
</dbReference>
<proteinExistence type="inferred from homology"/>
<feature type="domain" description="Carrier" evidence="10">
    <location>
        <begin position="6188"/>
        <end position="6263"/>
    </location>
</feature>
<dbReference type="FunFam" id="3.40.50.12780:FF:000012">
    <property type="entry name" value="Non-ribosomal peptide synthetase"/>
    <property type="match status" value="5"/>
</dbReference>
<dbReference type="SMART" id="SM00823">
    <property type="entry name" value="PKS_PP"/>
    <property type="match status" value="7"/>
</dbReference>
<keyword evidence="11" id="KW-0413">Isomerase</keyword>
<dbReference type="InterPro" id="IPR036736">
    <property type="entry name" value="ACP-like_sf"/>
</dbReference>
<evidence type="ECO:0000313" key="11">
    <source>
        <dbReference type="EMBL" id="EGW20564.1"/>
    </source>
</evidence>
<comment type="similarity">
    <text evidence="2">Belongs to the ATP-dependent AMP-binding enzyme family.</text>
</comment>
<evidence type="ECO:0000256" key="5">
    <source>
        <dbReference type="ARBA" id="ARBA00022553"/>
    </source>
</evidence>
<dbReference type="Pfam" id="PF07993">
    <property type="entry name" value="NAD_binding_4"/>
    <property type="match status" value="1"/>
</dbReference>
<dbReference type="Gene3D" id="3.40.50.980">
    <property type="match status" value="10"/>
</dbReference>
<dbReference type="InterPro" id="IPR013968">
    <property type="entry name" value="PKS_KR"/>
</dbReference>
<protein>
    <submittedName>
        <fullName evidence="11">Amino acid adenylation domain protein</fullName>
        <ecNumber evidence="11">2.3.1.94</ecNumber>
        <ecNumber evidence="11">5.1.1.13</ecNumber>
    </submittedName>
</protein>
<dbReference type="InterPro" id="IPR016036">
    <property type="entry name" value="Malonyl_transacylase_ACP-bd"/>
</dbReference>
<gene>
    <name evidence="11" type="ORF">Mettu_3710</name>
</gene>
<dbReference type="SUPFAM" id="SSF52151">
    <property type="entry name" value="FabD/lysophospholipase-like"/>
    <property type="match status" value="1"/>
</dbReference>
<keyword evidence="4" id="KW-0596">Phosphopantetheine</keyword>
<dbReference type="GO" id="GO:0044550">
    <property type="term" value="P:secondary metabolite biosynthetic process"/>
    <property type="evidence" value="ECO:0007669"/>
    <property type="project" value="UniProtKB-ARBA"/>
</dbReference>
<dbReference type="FunFam" id="3.30.559.30:FF:000001">
    <property type="entry name" value="Non-ribosomal peptide synthetase"/>
    <property type="match status" value="4"/>
</dbReference>
<dbReference type="EC" id="2.3.1.94" evidence="11"/>
<dbReference type="InterPro" id="IPR009081">
    <property type="entry name" value="PP-bd_ACP"/>
</dbReference>
<dbReference type="InterPro" id="IPR045851">
    <property type="entry name" value="AMP-bd_C_sf"/>
</dbReference>
<evidence type="ECO:0000256" key="3">
    <source>
        <dbReference type="ARBA" id="ARBA00006484"/>
    </source>
</evidence>
<dbReference type="SMART" id="SM00827">
    <property type="entry name" value="PKS_AT"/>
    <property type="match status" value="1"/>
</dbReference>
<dbReference type="Gene3D" id="1.10.1200.10">
    <property type="entry name" value="ACP-like"/>
    <property type="match status" value="7"/>
</dbReference>
<dbReference type="NCBIfam" id="TIGR01720">
    <property type="entry name" value="NRPS-para261"/>
    <property type="match status" value="1"/>
</dbReference>
<comment type="similarity">
    <text evidence="3">Belongs to the short-chain dehydrogenases/reductases (SDR) family.</text>
</comment>
<evidence type="ECO:0000256" key="9">
    <source>
        <dbReference type="ARBA" id="ARBA00029443"/>
    </source>
</evidence>
<dbReference type="InterPro" id="IPR020845">
    <property type="entry name" value="AMP-binding_CS"/>
</dbReference>
<keyword evidence="5" id="KW-0597">Phosphoprotein</keyword>
<evidence type="ECO:0000256" key="1">
    <source>
        <dbReference type="ARBA" id="ARBA00001957"/>
    </source>
</evidence>
<dbReference type="PROSITE" id="PS00455">
    <property type="entry name" value="AMP_BINDING"/>
    <property type="match status" value="5"/>
</dbReference>
<dbReference type="SUPFAM" id="SSF52777">
    <property type="entry name" value="CoA-dependent acyltransferases"/>
    <property type="match status" value="14"/>
</dbReference>
<dbReference type="STRING" id="697282.Mettu_3710"/>
<dbReference type="FunFam" id="3.30.559.10:FF:000012">
    <property type="entry name" value="Non-ribosomal peptide synthetase"/>
    <property type="match status" value="1"/>
</dbReference>
<evidence type="ECO:0000259" key="10">
    <source>
        <dbReference type="PROSITE" id="PS50075"/>
    </source>
</evidence>
<dbReference type="InterPro" id="IPR010071">
    <property type="entry name" value="AA_adenyl_dom"/>
</dbReference>
<dbReference type="EC" id="5.1.1.13" evidence="11"/>
<dbReference type="InterPro" id="IPR006162">
    <property type="entry name" value="Ppantetheine_attach_site"/>
</dbReference>
<feature type="non-terminal residue" evidence="11">
    <location>
        <position position="1"/>
    </location>
</feature>
<dbReference type="CDD" id="cd12117">
    <property type="entry name" value="A_NRPS_Srf_like"/>
    <property type="match status" value="1"/>
</dbReference>
<dbReference type="GO" id="GO:0031177">
    <property type="term" value="F:phosphopantetheine binding"/>
    <property type="evidence" value="ECO:0007669"/>
    <property type="project" value="InterPro"/>
</dbReference>
<dbReference type="FunFam" id="3.30.300.30:FF:000010">
    <property type="entry name" value="Enterobactin synthetase component F"/>
    <property type="match status" value="5"/>
</dbReference>
<feature type="domain" description="Carrier" evidence="10">
    <location>
        <begin position="4490"/>
        <end position="4565"/>
    </location>
</feature>
<dbReference type="Pfam" id="PF00550">
    <property type="entry name" value="PP-binding"/>
    <property type="match status" value="7"/>
</dbReference>
<dbReference type="InterPro" id="IPR010080">
    <property type="entry name" value="Thioester_reductase-like_dom"/>
</dbReference>
<evidence type="ECO:0000256" key="2">
    <source>
        <dbReference type="ARBA" id="ARBA00006432"/>
    </source>
</evidence>
<dbReference type="SMART" id="SM00822">
    <property type="entry name" value="PKS_KR"/>
    <property type="match status" value="1"/>
</dbReference>
<dbReference type="PROSITE" id="PS50075">
    <property type="entry name" value="CARRIER"/>
    <property type="match status" value="7"/>
</dbReference>
<dbReference type="InterPro" id="IPR023213">
    <property type="entry name" value="CAT-like_dom_sf"/>
</dbReference>
<evidence type="ECO:0000256" key="4">
    <source>
        <dbReference type="ARBA" id="ARBA00022450"/>
    </source>
</evidence>
<feature type="domain" description="Carrier" evidence="10">
    <location>
        <begin position="7242"/>
        <end position="7317"/>
    </location>
</feature>
<accession>G3J042</accession>
<name>G3J042_METTV</name>
<dbReference type="Gene3D" id="3.30.559.30">
    <property type="entry name" value="Nonribosomal peptide synthetase, condensation domain"/>
    <property type="match status" value="7"/>
</dbReference>
<dbReference type="FunFam" id="2.30.38.10:FF:000001">
    <property type="entry name" value="Non-ribosomal peptide synthetase PvdI"/>
    <property type="match status" value="5"/>
</dbReference>
<dbReference type="CDD" id="cd05235">
    <property type="entry name" value="SDR_e1"/>
    <property type="match status" value="1"/>
</dbReference>
<dbReference type="FunFam" id="1.10.1200.10:FF:000005">
    <property type="entry name" value="Nonribosomal peptide synthetase 1"/>
    <property type="match status" value="2"/>
</dbReference>
<dbReference type="NCBIfam" id="NF004282">
    <property type="entry name" value="PRK05691.1"/>
    <property type="match status" value="9"/>
</dbReference>
<dbReference type="CDD" id="cd05930">
    <property type="entry name" value="A_NRPS"/>
    <property type="match status" value="2"/>
</dbReference>